<feature type="domain" description="Thyroglobulin type-1" evidence="5">
    <location>
        <begin position="6"/>
        <end position="73"/>
    </location>
</feature>
<dbReference type="EMBL" id="KE123966">
    <property type="protein sequence ID" value="EPB87535.1"/>
    <property type="molecule type" value="Genomic_DNA"/>
</dbReference>
<sequence>NGQGILTKCQAERQQAINLRLIGTFIPQCELNESYSPRQCWPSPGYCVCVNTSTDEAISEPVGLTGDLSKLNC</sequence>
<dbReference type="PANTHER" id="PTHR12352">
    <property type="entry name" value="SECRETED MODULAR CALCIUM-BINDING PROTEIN"/>
    <property type="match status" value="1"/>
</dbReference>
<gene>
    <name evidence="6" type="ORF">HMPREF1544_05626</name>
</gene>
<proteinExistence type="predicted"/>
<keyword evidence="7" id="KW-1185">Reference proteome</keyword>
<dbReference type="OMA" id="CELNESY"/>
<keyword evidence="2" id="KW-0964">Secreted</keyword>
<dbReference type="InterPro" id="IPR036857">
    <property type="entry name" value="Thyroglobulin_1_sf"/>
</dbReference>
<keyword evidence="4" id="KW-1015">Disulfide bond</keyword>
<comment type="subcellular location">
    <subcellularLocation>
        <location evidence="1">Secreted</location>
    </subcellularLocation>
</comment>
<dbReference type="InParanoid" id="S2K5Q5"/>
<feature type="non-terminal residue" evidence="6">
    <location>
        <position position="1"/>
    </location>
</feature>
<evidence type="ECO:0000256" key="3">
    <source>
        <dbReference type="ARBA" id="ARBA00022737"/>
    </source>
</evidence>
<dbReference type="Gene3D" id="4.10.800.10">
    <property type="entry name" value="Thyroglobulin type-1"/>
    <property type="match status" value="1"/>
</dbReference>
<dbReference type="SUPFAM" id="SSF57610">
    <property type="entry name" value="Thyroglobulin type-1 domain"/>
    <property type="match status" value="1"/>
</dbReference>
<dbReference type="AlphaFoldDB" id="S2K5Q5"/>
<evidence type="ECO:0000256" key="4">
    <source>
        <dbReference type="ARBA" id="ARBA00023157"/>
    </source>
</evidence>
<dbReference type="InterPro" id="IPR000716">
    <property type="entry name" value="Thyroglobulin_1"/>
</dbReference>
<dbReference type="GO" id="GO:0005604">
    <property type="term" value="C:basement membrane"/>
    <property type="evidence" value="ECO:0007669"/>
    <property type="project" value="TreeGrafter"/>
</dbReference>
<evidence type="ECO:0000259" key="5">
    <source>
        <dbReference type="PROSITE" id="PS51162"/>
    </source>
</evidence>
<evidence type="ECO:0000256" key="2">
    <source>
        <dbReference type="ARBA" id="ARBA00022525"/>
    </source>
</evidence>
<organism evidence="6 7">
    <name type="scientific">Mucor circinelloides f. circinelloides (strain 1006PhL)</name>
    <name type="common">Mucormycosis agent</name>
    <name type="synonym">Calyptromyces circinelloides</name>
    <dbReference type="NCBI Taxonomy" id="1220926"/>
    <lineage>
        <taxon>Eukaryota</taxon>
        <taxon>Fungi</taxon>
        <taxon>Fungi incertae sedis</taxon>
        <taxon>Mucoromycota</taxon>
        <taxon>Mucoromycotina</taxon>
        <taxon>Mucoromycetes</taxon>
        <taxon>Mucorales</taxon>
        <taxon>Mucorineae</taxon>
        <taxon>Mucoraceae</taxon>
        <taxon>Mucor</taxon>
    </lineage>
</organism>
<dbReference type="PANTHER" id="PTHR12352:SF3">
    <property type="entry name" value="NIDOGEN-2"/>
    <property type="match status" value="1"/>
</dbReference>
<accession>S2K5Q5</accession>
<dbReference type="VEuPathDB" id="FungiDB:HMPREF1544_05626"/>
<dbReference type="GO" id="GO:0005615">
    <property type="term" value="C:extracellular space"/>
    <property type="evidence" value="ECO:0007669"/>
    <property type="project" value="TreeGrafter"/>
</dbReference>
<dbReference type="GO" id="GO:0007160">
    <property type="term" value="P:cell-matrix adhesion"/>
    <property type="evidence" value="ECO:0007669"/>
    <property type="project" value="TreeGrafter"/>
</dbReference>
<keyword evidence="3" id="KW-0677">Repeat</keyword>
<evidence type="ECO:0000313" key="6">
    <source>
        <dbReference type="EMBL" id="EPB87535.1"/>
    </source>
</evidence>
<dbReference type="PROSITE" id="PS51162">
    <property type="entry name" value="THYROGLOBULIN_1_2"/>
    <property type="match status" value="1"/>
</dbReference>
<reference evidence="7" key="1">
    <citation type="submission" date="2013-05" db="EMBL/GenBank/DDBJ databases">
        <title>The Genome sequence of Mucor circinelloides f. circinelloides 1006PhL.</title>
        <authorList>
            <consortium name="The Broad Institute Genomics Platform"/>
            <person name="Cuomo C."/>
            <person name="Earl A."/>
            <person name="Findley K."/>
            <person name="Lee S.C."/>
            <person name="Walker B."/>
            <person name="Young S."/>
            <person name="Zeng Q."/>
            <person name="Gargeya S."/>
            <person name="Fitzgerald M."/>
            <person name="Haas B."/>
            <person name="Abouelleil A."/>
            <person name="Allen A.W."/>
            <person name="Alvarado L."/>
            <person name="Arachchi H.M."/>
            <person name="Berlin A.M."/>
            <person name="Chapman S.B."/>
            <person name="Gainer-Dewar J."/>
            <person name="Goldberg J."/>
            <person name="Griggs A."/>
            <person name="Gujja S."/>
            <person name="Hansen M."/>
            <person name="Howarth C."/>
            <person name="Imamovic A."/>
            <person name="Ireland A."/>
            <person name="Larimer J."/>
            <person name="McCowan C."/>
            <person name="Murphy C."/>
            <person name="Pearson M."/>
            <person name="Poon T.W."/>
            <person name="Priest M."/>
            <person name="Roberts A."/>
            <person name="Saif S."/>
            <person name="Shea T."/>
            <person name="Sisk P."/>
            <person name="Sykes S."/>
            <person name="Wortman J."/>
            <person name="Nusbaum C."/>
            <person name="Birren B."/>
        </authorList>
    </citation>
    <scope>NUCLEOTIDE SEQUENCE [LARGE SCALE GENOMIC DNA]</scope>
    <source>
        <strain evidence="7">1006PhL</strain>
    </source>
</reference>
<feature type="non-terminal residue" evidence="6">
    <location>
        <position position="73"/>
    </location>
</feature>
<dbReference type="CDD" id="cd00191">
    <property type="entry name" value="TY"/>
    <property type="match status" value="1"/>
</dbReference>
<name>S2K5Q5_MUCC1</name>
<protein>
    <recommendedName>
        <fullName evidence="5">Thyroglobulin type-1 domain-containing protein</fullName>
    </recommendedName>
</protein>
<dbReference type="OrthoDB" id="7357196at2759"/>
<dbReference type="InterPro" id="IPR051950">
    <property type="entry name" value="Dev_reg/Prot_inhib"/>
</dbReference>
<evidence type="ECO:0000256" key="1">
    <source>
        <dbReference type="ARBA" id="ARBA00004613"/>
    </source>
</evidence>
<evidence type="ECO:0000313" key="7">
    <source>
        <dbReference type="Proteomes" id="UP000014254"/>
    </source>
</evidence>
<dbReference type="Pfam" id="PF00086">
    <property type="entry name" value="Thyroglobulin_1"/>
    <property type="match status" value="1"/>
</dbReference>
<dbReference type="Proteomes" id="UP000014254">
    <property type="component" value="Unassembled WGS sequence"/>
</dbReference>